<dbReference type="EMBL" id="CABIKO010000398">
    <property type="protein sequence ID" value="VVA35609.1"/>
    <property type="molecule type" value="Genomic_DNA"/>
</dbReference>
<accession>A0A5E4G774</accession>
<reference evidence="3" key="1">
    <citation type="journal article" date="2020" name="Plant J.">
        <title>Transposons played a major role in the diversification between the closely related almond and peach genomes: results from the almond genome sequence.</title>
        <authorList>
            <person name="Alioto T."/>
            <person name="Alexiou K.G."/>
            <person name="Bardil A."/>
            <person name="Barteri F."/>
            <person name="Castanera R."/>
            <person name="Cruz F."/>
            <person name="Dhingra A."/>
            <person name="Duval H."/>
            <person name="Fernandez I Marti A."/>
            <person name="Frias L."/>
            <person name="Galan B."/>
            <person name="Garcia J.L."/>
            <person name="Howad W."/>
            <person name="Gomez-Garrido J."/>
            <person name="Gut M."/>
            <person name="Julca I."/>
            <person name="Morata J."/>
            <person name="Puigdomenech P."/>
            <person name="Ribeca P."/>
            <person name="Rubio Cabetas M.J."/>
            <person name="Vlasova A."/>
            <person name="Wirthensohn M."/>
            <person name="Garcia-Mas J."/>
            <person name="Gabaldon T."/>
            <person name="Casacuberta J.M."/>
            <person name="Arus P."/>
        </authorList>
    </citation>
    <scope>NUCLEOTIDE SEQUENCE [LARGE SCALE GENOMIC DNA]</scope>
    <source>
        <strain evidence="3">cv. Texas</strain>
    </source>
</reference>
<feature type="compositionally biased region" description="Acidic residues" evidence="1">
    <location>
        <begin position="249"/>
        <end position="259"/>
    </location>
</feature>
<proteinExistence type="predicted"/>
<dbReference type="Gramene" id="VVA35609">
    <property type="protein sequence ID" value="VVA35609"/>
    <property type="gene ID" value="Prudul26B025396"/>
</dbReference>
<protein>
    <submittedName>
        <fullName evidence="2">PREDICTED: uncharacterized protein</fullName>
    </submittedName>
</protein>
<sequence length="259" mass="29432">MFANDWHVWGHKILISNCWEAHKYYIFNTHEEKWEDAFEFLDASAYGFAECEGFLVGTACSSVLNYKLDSHGIPRRYSELDELRKIFRPPLDYSYTLITHLDDVSDYGSDQPVVHADIKAKQTYCFPRLDSPQIKPSVFVTHDHSDKHDNKCISFVIHCALYDLPAFGTRHKRQSTVPMMKLQSPRRKPEKELEVCCRPTKIELEMITVASKMKKDGAFIGAFDGDGGREIGDRVLGEGESTTGYGDGVGEDYGGDDED</sequence>
<evidence type="ECO:0000256" key="1">
    <source>
        <dbReference type="SAM" id="MobiDB-lite"/>
    </source>
</evidence>
<dbReference type="AlphaFoldDB" id="A0A5E4G774"/>
<organism evidence="2 3">
    <name type="scientific">Prunus dulcis</name>
    <name type="common">Almond</name>
    <name type="synonym">Amygdalus dulcis</name>
    <dbReference type="NCBI Taxonomy" id="3755"/>
    <lineage>
        <taxon>Eukaryota</taxon>
        <taxon>Viridiplantae</taxon>
        <taxon>Streptophyta</taxon>
        <taxon>Embryophyta</taxon>
        <taxon>Tracheophyta</taxon>
        <taxon>Spermatophyta</taxon>
        <taxon>Magnoliopsida</taxon>
        <taxon>eudicotyledons</taxon>
        <taxon>Gunneridae</taxon>
        <taxon>Pentapetalae</taxon>
        <taxon>rosids</taxon>
        <taxon>fabids</taxon>
        <taxon>Rosales</taxon>
        <taxon>Rosaceae</taxon>
        <taxon>Amygdaloideae</taxon>
        <taxon>Amygdaleae</taxon>
        <taxon>Prunus</taxon>
    </lineage>
</organism>
<gene>
    <name evidence="2" type="ORF">ALMOND_2B025396</name>
</gene>
<feature type="compositionally biased region" description="Basic and acidic residues" evidence="1">
    <location>
        <begin position="228"/>
        <end position="237"/>
    </location>
</feature>
<evidence type="ECO:0000313" key="2">
    <source>
        <dbReference type="EMBL" id="VVA35609.1"/>
    </source>
</evidence>
<dbReference type="InParanoid" id="A0A5E4G774"/>
<dbReference type="Proteomes" id="UP000327085">
    <property type="component" value="Chromosome 5"/>
</dbReference>
<feature type="region of interest" description="Disordered" evidence="1">
    <location>
        <begin position="228"/>
        <end position="259"/>
    </location>
</feature>
<name>A0A5E4G774_PRUDU</name>
<evidence type="ECO:0000313" key="3">
    <source>
        <dbReference type="Proteomes" id="UP000327085"/>
    </source>
</evidence>